<reference evidence="2" key="2">
    <citation type="submission" date="2021-02" db="EMBL/GenBank/DDBJ databases">
        <authorList>
            <person name="Kimball J.A."/>
            <person name="Haas M.W."/>
            <person name="Macchietto M."/>
            <person name="Kono T."/>
            <person name="Duquette J."/>
            <person name="Shao M."/>
        </authorList>
    </citation>
    <scope>NUCLEOTIDE SEQUENCE</scope>
    <source>
        <tissue evidence="2">Fresh leaf tissue</tissue>
    </source>
</reference>
<dbReference type="AlphaFoldDB" id="A0A8J5V7M5"/>
<evidence type="ECO:0000313" key="2">
    <source>
        <dbReference type="EMBL" id="KAG8053055.1"/>
    </source>
</evidence>
<proteinExistence type="predicted"/>
<feature type="compositionally biased region" description="Basic and acidic residues" evidence="1">
    <location>
        <begin position="53"/>
        <end position="71"/>
    </location>
</feature>
<name>A0A8J5V7M5_ZIZPA</name>
<evidence type="ECO:0000313" key="3">
    <source>
        <dbReference type="Proteomes" id="UP000729402"/>
    </source>
</evidence>
<dbReference type="Proteomes" id="UP000729402">
    <property type="component" value="Unassembled WGS sequence"/>
</dbReference>
<dbReference type="EMBL" id="JAAALK010000288">
    <property type="protein sequence ID" value="KAG8053055.1"/>
    <property type="molecule type" value="Genomic_DNA"/>
</dbReference>
<gene>
    <name evidence="2" type="ORF">GUJ93_ZPchr0001g29634</name>
</gene>
<organism evidence="2 3">
    <name type="scientific">Zizania palustris</name>
    <name type="common">Northern wild rice</name>
    <dbReference type="NCBI Taxonomy" id="103762"/>
    <lineage>
        <taxon>Eukaryota</taxon>
        <taxon>Viridiplantae</taxon>
        <taxon>Streptophyta</taxon>
        <taxon>Embryophyta</taxon>
        <taxon>Tracheophyta</taxon>
        <taxon>Spermatophyta</taxon>
        <taxon>Magnoliopsida</taxon>
        <taxon>Liliopsida</taxon>
        <taxon>Poales</taxon>
        <taxon>Poaceae</taxon>
        <taxon>BOP clade</taxon>
        <taxon>Oryzoideae</taxon>
        <taxon>Oryzeae</taxon>
        <taxon>Zizaniinae</taxon>
        <taxon>Zizania</taxon>
    </lineage>
</organism>
<evidence type="ECO:0000256" key="1">
    <source>
        <dbReference type="SAM" id="MobiDB-lite"/>
    </source>
</evidence>
<protein>
    <submittedName>
        <fullName evidence="2">Uncharacterized protein</fullName>
    </submittedName>
</protein>
<comment type="caution">
    <text evidence="2">The sequence shown here is derived from an EMBL/GenBank/DDBJ whole genome shotgun (WGS) entry which is preliminary data.</text>
</comment>
<sequence length="86" mass="9697">MKTNFALDFFPIEYPACVMKLLWGDVACGNEGPHEEFSARRKNRADKGGLPPDESRNLDRKHLTLPEHQEPADKTLESAALIFSNI</sequence>
<reference evidence="2" key="1">
    <citation type="journal article" date="2021" name="bioRxiv">
        <title>Whole Genome Assembly and Annotation of Northern Wild Rice, Zizania palustris L., Supports a Whole Genome Duplication in the Zizania Genus.</title>
        <authorList>
            <person name="Haas M."/>
            <person name="Kono T."/>
            <person name="Macchietto M."/>
            <person name="Millas R."/>
            <person name="McGilp L."/>
            <person name="Shao M."/>
            <person name="Duquette J."/>
            <person name="Hirsch C.N."/>
            <person name="Kimball J."/>
        </authorList>
    </citation>
    <scope>NUCLEOTIDE SEQUENCE</scope>
    <source>
        <tissue evidence="2">Fresh leaf tissue</tissue>
    </source>
</reference>
<keyword evidence="3" id="KW-1185">Reference proteome</keyword>
<feature type="region of interest" description="Disordered" evidence="1">
    <location>
        <begin position="32"/>
        <end position="71"/>
    </location>
</feature>
<accession>A0A8J5V7M5</accession>